<organism evidence="3 4">
    <name type="scientific">Pristionchus pacificus</name>
    <name type="common">Parasitic nematode worm</name>
    <dbReference type="NCBI Taxonomy" id="54126"/>
    <lineage>
        <taxon>Eukaryota</taxon>
        <taxon>Metazoa</taxon>
        <taxon>Ecdysozoa</taxon>
        <taxon>Nematoda</taxon>
        <taxon>Chromadorea</taxon>
        <taxon>Rhabditida</taxon>
        <taxon>Rhabditina</taxon>
        <taxon>Diplogasteromorpha</taxon>
        <taxon>Diplogasteroidea</taxon>
        <taxon>Neodiplogasteridae</taxon>
        <taxon>Pristionchus</taxon>
    </lineage>
</organism>
<keyword evidence="1" id="KW-1133">Transmembrane helix</keyword>
<sequence length="315" mass="36363">MVFLLFFAAPVLKQSTMEYPPLDYEATPARDLMFHYLNKENFKSTQWGFLHLTLSFHRLSISKEDGILITNPDNLTVAEKDIARAYVQSDEYWMKPASFEVLDYLRIPENASQVLESLAWFRLELLPIFTNLFLPDTALAREELHRHVALEHFIARGMTFRNDRLILLIAFLFIAFYLTYFLLTKGVKIHPAKHSNNSCFLRNLPDAPLNKCGEHIDMYLIDTIALRTLLSNCSAALDLPIAVLISEKDSGASLNSSLYYVTIFEDKGDFLQLNSTPPRVLLKQDFQRIGSILIPMDLRKFIDFYERSRLIPCLN</sequence>
<feature type="domain" description="W02B3.4-like N-terminal" evidence="2">
    <location>
        <begin position="208"/>
        <end position="311"/>
    </location>
</feature>
<keyword evidence="1" id="KW-0472">Membrane</keyword>
<dbReference type="Proteomes" id="UP000005239">
    <property type="component" value="Unassembled WGS sequence"/>
</dbReference>
<reference evidence="4" key="1">
    <citation type="journal article" date="2008" name="Nat. Genet.">
        <title>The Pristionchus pacificus genome provides a unique perspective on nematode lifestyle and parasitism.</title>
        <authorList>
            <person name="Dieterich C."/>
            <person name="Clifton S.W."/>
            <person name="Schuster L.N."/>
            <person name="Chinwalla A."/>
            <person name="Delehaunty K."/>
            <person name="Dinkelacker I."/>
            <person name="Fulton L."/>
            <person name="Fulton R."/>
            <person name="Godfrey J."/>
            <person name="Minx P."/>
            <person name="Mitreva M."/>
            <person name="Roeseler W."/>
            <person name="Tian H."/>
            <person name="Witte H."/>
            <person name="Yang S.P."/>
            <person name="Wilson R.K."/>
            <person name="Sommer R.J."/>
        </authorList>
    </citation>
    <scope>NUCLEOTIDE SEQUENCE [LARGE SCALE GENOMIC DNA]</scope>
    <source>
        <strain evidence="4">PS312</strain>
    </source>
</reference>
<keyword evidence="1" id="KW-0812">Transmembrane</keyword>
<gene>
    <name evidence="3" type="primary">WBGene00114029</name>
</gene>
<protein>
    <recommendedName>
        <fullName evidence="2">W02B3.4-like N-terminal domain-containing protein</fullName>
    </recommendedName>
</protein>
<dbReference type="EnsemblMetazoa" id="PPA24475.1">
    <property type="protein sequence ID" value="PPA24475.1"/>
    <property type="gene ID" value="WBGene00114029"/>
</dbReference>
<evidence type="ECO:0000313" key="4">
    <source>
        <dbReference type="Proteomes" id="UP000005239"/>
    </source>
</evidence>
<keyword evidence="4" id="KW-1185">Reference proteome</keyword>
<dbReference type="Pfam" id="PF24413">
    <property type="entry name" value="W02B3_4_N"/>
    <property type="match status" value="1"/>
</dbReference>
<reference evidence="3" key="2">
    <citation type="submission" date="2022-06" db="UniProtKB">
        <authorList>
            <consortium name="EnsemblMetazoa"/>
        </authorList>
    </citation>
    <scope>IDENTIFICATION</scope>
    <source>
        <strain evidence="3">PS312</strain>
    </source>
</reference>
<name>A0A8R1YFK2_PRIPA</name>
<evidence type="ECO:0000259" key="2">
    <source>
        <dbReference type="Pfam" id="PF24413"/>
    </source>
</evidence>
<accession>A0A8R1YFK2</accession>
<evidence type="ECO:0000313" key="3">
    <source>
        <dbReference type="EnsemblMetazoa" id="PPA24475.1"/>
    </source>
</evidence>
<dbReference type="AlphaFoldDB" id="A0A8R1YFK2"/>
<dbReference type="InterPro" id="IPR057641">
    <property type="entry name" value="W02B3_4_N"/>
</dbReference>
<evidence type="ECO:0000256" key="1">
    <source>
        <dbReference type="SAM" id="Phobius"/>
    </source>
</evidence>
<feature type="transmembrane region" description="Helical" evidence="1">
    <location>
        <begin position="165"/>
        <end position="183"/>
    </location>
</feature>
<proteinExistence type="predicted"/>